<sequence length="168" mass="18949">MGDFGQGAIEYMKRKQAGIYAVADNVAREAEGYMKLNAPWKDRLGGSGARGALHTGIEIKNKEKVLVYLAHGVRYGNYLEEGTPPHKIRAKNKKVLAIPIETWNKDKRGPVNDHKSKQLPKLSKDGKFVILGRSVNHPGTKKRPIVLPTAKKYKIKLRDKLIKWWLTP</sequence>
<dbReference type="EMBL" id="CP034346">
    <property type="protein sequence ID" value="AZS15362.1"/>
    <property type="molecule type" value="Genomic_DNA"/>
</dbReference>
<dbReference type="Proteomes" id="UP000270678">
    <property type="component" value="Chromosome"/>
</dbReference>
<name>A0A3Q9IBF2_9BACL</name>
<protein>
    <submittedName>
        <fullName evidence="1">Uncharacterized protein</fullName>
    </submittedName>
</protein>
<dbReference type="RefSeq" id="WP_126998906.1">
    <property type="nucleotide sequence ID" value="NZ_CP034346.1"/>
</dbReference>
<evidence type="ECO:0000313" key="2">
    <source>
        <dbReference type="Proteomes" id="UP000270678"/>
    </source>
</evidence>
<dbReference type="OrthoDB" id="1684528at2"/>
<reference evidence="2" key="1">
    <citation type="submission" date="2018-12" db="EMBL/GenBank/DDBJ databases">
        <title>Complete genome sequence of Paenibacillus sp. MBLB1234.</title>
        <authorList>
            <person name="Nam Y.-D."/>
            <person name="Kang J."/>
            <person name="Chung W.-H."/>
            <person name="Park Y.S."/>
        </authorList>
    </citation>
    <scope>NUCLEOTIDE SEQUENCE [LARGE SCALE GENOMIC DNA]</scope>
    <source>
        <strain evidence="2">MBLB1234</strain>
    </source>
</reference>
<gene>
    <name evidence="1" type="ORF">EI981_13405</name>
</gene>
<keyword evidence="2" id="KW-1185">Reference proteome</keyword>
<organism evidence="1 2">
    <name type="scientific">Paenibacillus lutimineralis</name>
    <dbReference type="NCBI Taxonomy" id="2707005"/>
    <lineage>
        <taxon>Bacteria</taxon>
        <taxon>Bacillati</taxon>
        <taxon>Bacillota</taxon>
        <taxon>Bacilli</taxon>
        <taxon>Bacillales</taxon>
        <taxon>Paenibacillaceae</taxon>
        <taxon>Paenibacillus</taxon>
    </lineage>
</organism>
<accession>A0A3Q9IBF2</accession>
<dbReference type="KEGG" id="plut:EI981_13405"/>
<evidence type="ECO:0000313" key="1">
    <source>
        <dbReference type="EMBL" id="AZS15362.1"/>
    </source>
</evidence>
<dbReference type="AlphaFoldDB" id="A0A3Q9IBF2"/>
<proteinExistence type="predicted"/>